<feature type="compositionally biased region" description="Basic residues" evidence="1">
    <location>
        <begin position="706"/>
        <end position="718"/>
    </location>
</feature>
<organism evidence="2 3">
    <name type="scientific">Callosobruchus maculatus</name>
    <name type="common">Southern cowpea weevil</name>
    <name type="synonym">Pulse bruchid</name>
    <dbReference type="NCBI Taxonomy" id="64391"/>
    <lineage>
        <taxon>Eukaryota</taxon>
        <taxon>Metazoa</taxon>
        <taxon>Ecdysozoa</taxon>
        <taxon>Arthropoda</taxon>
        <taxon>Hexapoda</taxon>
        <taxon>Insecta</taxon>
        <taxon>Pterygota</taxon>
        <taxon>Neoptera</taxon>
        <taxon>Endopterygota</taxon>
        <taxon>Coleoptera</taxon>
        <taxon>Polyphaga</taxon>
        <taxon>Cucujiformia</taxon>
        <taxon>Chrysomeloidea</taxon>
        <taxon>Chrysomelidae</taxon>
        <taxon>Bruchinae</taxon>
        <taxon>Bruchini</taxon>
        <taxon>Callosobruchus</taxon>
    </lineage>
</organism>
<feature type="compositionally biased region" description="Low complexity" evidence="1">
    <location>
        <begin position="1426"/>
        <end position="1444"/>
    </location>
</feature>
<feature type="compositionally biased region" description="Polar residues" evidence="1">
    <location>
        <begin position="1072"/>
        <end position="1081"/>
    </location>
</feature>
<dbReference type="Proteomes" id="UP000410492">
    <property type="component" value="Unassembled WGS sequence"/>
</dbReference>
<sequence>MEPCAPGTEEDGPIMYSTLTKQEKERERILGQKAYLRDGSYGRIFEPENHETCNSDFYYCRVCECPVLGKVFQHEIGKRHTFNLAACNYDNKIDKGEEESSRRDEDDEPATQMTVDVAPGEPLPPGFENEVQEGRSCQIQERLDGFKAGPLVALEYLLELQDYDPSKEPVYLCILCDKRGDPRTVLTHLASYHHISQYLQRHFPTSWRALTPYMTKQYKRNWQAALQKIGEGIERKFGRLKPMPIDKDKFEKDRGVYLNKISKGKHFSEQSGYTFEELIVHDELTKAHDGDNPGGPTVPIAADWVAIQKPFKKRSPSPPVVNAPKKGKTSSAASSSSAAAVATNPNPRGVFKYAPRTQGAGSGDGGKGGAGAPSGGAKGNDSSAGGKAEGPGSKERSLRRRASLSSVSSGSEDGLGAGGGGGGRGGSFGGKRGGRGGAGGWRGGRGGRFQADKFGRNRSPVFRRRRSPSPPLRRRSPSPRHRSPPLRRRSPRFGRSPSPRRPRRDDPFKRQVEEEEKEKEREKEKLRKMEEYKKLSRAIENDMANTLKQHEKNPEKHPNYNEEWKKFWNRRYKELQANGVDASKYDFKPEWIEFWNRRMVELHSDEVRAKKEALRKRLDLDEMGPIKFKIGSVSKMPNTPMAALPDTDNEVIVIEDSKDDGDRKRANSPWEQENVRPALHRRSPKRSPLRSPPRRSPPRISPSRRGSPRRSSSRRSSPRRSPFEKSRSMERGSKRKSRTRSTSRDRSRPRNTSPFSRSKDMRSGSRDREWFGRGPPRDDRGFRENRSRERSWERKRDYRESSFERDVRGRERIRTVDDLPWGLRFDPPPMMRDVRPNPMLIRPPMMHPDAMMPPPEDDDDDVEINVVDVLRILTALEDKLGSLGPKVIDLLAQALALEKKEANSSETLLDNDINCVIFETVKEKLKGQLIAGLVDLMQERAFKKAIKKTAGLLHLAGERKKKRLKTTPKTKPVAVPGVGAVDKAAIAKQIANALIAQGKTDVTQQELEQLINAVVGMAEASKNSNKPMTTAAFVAQISGGGSSKSSDDKPITPKKEPVSDLDKLTEPLTPSPGRNSLSNMENLSDSDLQTLLQNFKDLSTDEQHNLINYLKKMELQEPERVEKLRQYVNLEPPKKDDEDSKSKSSDKRSPFLNRFAGANPGSEDLIDIESDDDTGEEKKKEDKKPQENTDSSKKPVSLDSDEEDYTFEDVVKSVSKTVKAKETETNKKIVEETMKFASDKLKADANLADAKDLISNLMSNISKSGASDKVDLLGLGQYQPATNSNVPNLLSGTDLTATLGNINMSNLASIMNSVKNFPAQQQEPRNSNQNDQTLGFEPPPNRESPDGRMGGFGEPANPMVPSMQRPMGPRGPIRPLMGDIRPNPGGFGHNNPSGFGPNNQRGFGPNNQGFRPNNPGGFAPRPLLPRPQFSGGQQQGGMQFSRGPRPMEPRMNRPRFGGYGNRW</sequence>
<feature type="region of interest" description="Disordered" evidence="1">
    <location>
        <begin position="630"/>
        <end position="806"/>
    </location>
</feature>
<feature type="compositionally biased region" description="Basic and acidic residues" evidence="1">
    <location>
        <begin position="503"/>
        <end position="529"/>
    </location>
</feature>
<feature type="compositionally biased region" description="Polar residues" evidence="1">
    <location>
        <begin position="1319"/>
        <end position="1333"/>
    </location>
</feature>
<feature type="compositionally biased region" description="Low complexity" evidence="1">
    <location>
        <begin position="330"/>
        <end position="342"/>
    </location>
</feature>
<feature type="compositionally biased region" description="Basic and acidic residues" evidence="1">
    <location>
        <begin position="1176"/>
        <end position="1193"/>
    </location>
</feature>
<proteinExistence type="predicted"/>
<reference evidence="2 3" key="1">
    <citation type="submission" date="2019-01" db="EMBL/GenBank/DDBJ databases">
        <authorList>
            <person name="Sayadi A."/>
        </authorList>
    </citation>
    <scope>NUCLEOTIDE SEQUENCE [LARGE SCALE GENOMIC DNA]</scope>
</reference>
<feature type="region of interest" description="Disordered" evidence="1">
    <location>
        <begin position="310"/>
        <end position="529"/>
    </location>
</feature>
<feature type="region of interest" description="Disordered" evidence="1">
    <location>
        <begin position="1319"/>
        <end position="1353"/>
    </location>
</feature>
<feature type="compositionally biased region" description="Basic residues" evidence="1">
    <location>
        <begin position="461"/>
        <end position="502"/>
    </location>
</feature>
<evidence type="ECO:0000256" key="1">
    <source>
        <dbReference type="SAM" id="MobiDB-lite"/>
    </source>
</evidence>
<dbReference type="OrthoDB" id="5877502at2759"/>
<evidence type="ECO:0000313" key="2">
    <source>
        <dbReference type="EMBL" id="VEN35025.1"/>
    </source>
</evidence>
<name>A0A653BJ51_CALMS</name>
<accession>A0A653BJ51</accession>
<feature type="compositionally biased region" description="Basic and acidic residues" evidence="1">
    <location>
        <begin position="1132"/>
        <end position="1149"/>
    </location>
</feature>
<feature type="region of interest" description="Disordered" evidence="1">
    <location>
        <begin position="1038"/>
        <end position="1081"/>
    </location>
</feature>
<protein>
    <submittedName>
        <fullName evidence="2">Uncharacterized protein</fullName>
    </submittedName>
</protein>
<feature type="region of interest" description="Disordered" evidence="1">
    <location>
        <begin position="1396"/>
        <end position="1463"/>
    </location>
</feature>
<feature type="region of interest" description="Disordered" evidence="1">
    <location>
        <begin position="1125"/>
        <end position="1201"/>
    </location>
</feature>
<keyword evidence="3" id="KW-1185">Reference proteome</keyword>
<feature type="compositionally biased region" description="Basic and acidic residues" evidence="1">
    <location>
        <begin position="757"/>
        <end position="806"/>
    </location>
</feature>
<feature type="compositionally biased region" description="Polar residues" evidence="1">
    <location>
        <begin position="1396"/>
        <end position="1411"/>
    </location>
</feature>
<feature type="compositionally biased region" description="Gly residues" evidence="1">
    <location>
        <begin position="360"/>
        <end position="378"/>
    </location>
</feature>
<feature type="compositionally biased region" description="Basic residues" evidence="1">
    <location>
        <begin position="678"/>
        <end position="697"/>
    </location>
</feature>
<feature type="compositionally biased region" description="Basic and acidic residues" evidence="1">
    <location>
        <begin position="721"/>
        <end position="732"/>
    </location>
</feature>
<feature type="region of interest" description="Disordered" evidence="1">
    <location>
        <begin position="96"/>
        <end position="125"/>
    </location>
</feature>
<gene>
    <name evidence="2" type="ORF">CALMAC_LOCUS1043</name>
</gene>
<dbReference type="EMBL" id="CAACVG010001204">
    <property type="protein sequence ID" value="VEN35025.1"/>
    <property type="molecule type" value="Genomic_DNA"/>
</dbReference>
<feature type="compositionally biased region" description="Gly residues" evidence="1">
    <location>
        <begin position="413"/>
        <end position="447"/>
    </location>
</feature>
<feature type="compositionally biased region" description="Basic and acidic residues" evidence="1">
    <location>
        <begin position="1045"/>
        <end position="1065"/>
    </location>
</feature>
<feature type="compositionally biased region" description="Acidic residues" evidence="1">
    <location>
        <begin position="1164"/>
        <end position="1175"/>
    </location>
</feature>
<evidence type="ECO:0000313" key="3">
    <source>
        <dbReference type="Proteomes" id="UP000410492"/>
    </source>
</evidence>